<dbReference type="GeneID" id="95982513"/>
<evidence type="ECO:0008006" key="4">
    <source>
        <dbReference type="Google" id="ProtNLM"/>
    </source>
</evidence>
<comment type="caution">
    <text evidence="2">The sequence shown here is derived from an EMBL/GenBank/DDBJ whole genome shotgun (WGS) entry which is preliminary data.</text>
</comment>
<evidence type="ECO:0000313" key="3">
    <source>
        <dbReference type="Proteomes" id="UP001565368"/>
    </source>
</evidence>
<feature type="compositionally biased region" description="Acidic residues" evidence="1">
    <location>
        <begin position="468"/>
        <end position="491"/>
    </location>
</feature>
<keyword evidence="3" id="KW-1185">Reference proteome</keyword>
<organism evidence="2 3">
    <name type="scientific">Vanrija albida</name>
    <dbReference type="NCBI Taxonomy" id="181172"/>
    <lineage>
        <taxon>Eukaryota</taxon>
        <taxon>Fungi</taxon>
        <taxon>Dikarya</taxon>
        <taxon>Basidiomycota</taxon>
        <taxon>Agaricomycotina</taxon>
        <taxon>Tremellomycetes</taxon>
        <taxon>Trichosporonales</taxon>
        <taxon>Trichosporonaceae</taxon>
        <taxon>Vanrija</taxon>
    </lineage>
</organism>
<name>A0ABR3QGA3_9TREE</name>
<gene>
    <name evidence="2" type="ORF">Q8F55_001470</name>
</gene>
<dbReference type="EMBL" id="JBBXJM010000001">
    <property type="protein sequence ID" value="KAL1413690.1"/>
    <property type="molecule type" value="Genomic_DNA"/>
</dbReference>
<dbReference type="Proteomes" id="UP001565368">
    <property type="component" value="Unassembled WGS sequence"/>
</dbReference>
<dbReference type="RefSeq" id="XP_069213634.1">
    <property type="nucleotide sequence ID" value="XM_069350090.1"/>
</dbReference>
<sequence length="491" mass="56074">MSQLPSANQAEPRAASPRPGPSLEPATYPHIWDLILKEVAGWSIWPRTDEQAVYDAYRALMFTCKTLQELLMTRLYKHVLVRGHEIFKWGQYDDDFKGNFEDEYKAEEHLRKELVRHRGGKRIPGLNWAGGEFKRQLCVERLKKYCKVVDDLISRKNKQQLALFNDALSNVTTVRLQYEHDDPLNLPHITTVAGILLINGGKLDFSGGDQPWLNWEAGYGANDEFGPPKDRTEYMPMTLLPKYVPPSTTTIMYTAFIDSYDWDHGNHNFVVKTDLGQLEHLTDLVFSFCMNDGLCDHRPNNHKPLGVIHSLVKSVAASVPRVRLTFMSLDEFATGWYCDAAIPDPVASPAGYAEYMRRYIARFLLWCNTNPGNPGETYFQWAKRTGNDDDTDSAIAPYLAAVAVETVTGHRSPRALMRSKEIYDVARRLLERHFNGKRDRHATYDKDYALETLSDNGDGEYDGGYGYDNEDEEEDEEEWDEDSEEGGFGDE</sequence>
<evidence type="ECO:0000256" key="1">
    <source>
        <dbReference type="SAM" id="MobiDB-lite"/>
    </source>
</evidence>
<reference evidence="2 3" key="1">
    <citation type="submission" date="2023-08" db="EMBL/GenBank/DDBJ databases">
        <title>Annotated Genome Sequence of Vanrija albida AlHP1.</title>
        <authorList>
            <person name="Herzog R."/>
        </authorList>
    </citation>
    <scope>NUCLEOTIDE SEQUENCE [LARGE SCALE GENOMIC DNA]</scope>
    <source>
        <strain evidence="2 3">AlHP1</strain>
    </source>
</reference>
<feature type="region of interest" description="Disordered" evidence="1">
    <location>
        <begin position="450"/>
        <end position="491"/>
    </location>
</feature>
<evidence type="ECO:0000313" key="2">
    <source>
        <dbReference type="EMBL" id="KAL1413690.1"/>
    </source>
</evidence>
<feature type="region of interest" description="Disordered" evidence="1">
    <location>
        <begin position="1"/>
        <end position="22"/>
    </location>
</feature>
<accession>A0ABR3QGA3</accession>
<protein>
    <recommendedName>
        <fullName evidence="4">SGNH hydrolase-type esterase domain-containing protein</fullName>
    </recommendedName>
</protein>
<proteinExistence type="predicted"/>